<dbReference type="STRING" id="1081109.A0A168C2U1"/>
<name>A0A168C2U1_9HYPO</name>
<dbReference type="AlphaFoldDB" id="A0A168C2U1"/>
<dbReference type="EMBL" id="AZGY01000008">
    <property type="protein sequence ID" value="KZZ96074.1"/>
    <property type="molecule type" value="Genomic_DNA"/>
</dbReference>
<evidence type="ECO:0008006" key="3">
    <source>
        <dbReference type="Google" id="ProtNLM"/>
    </source>
</evidence>
<evidence type="ECO:0000313" key="2">
    <source>
        <dbReference type="Proteomes" id="UP000078544"/>
    </source>
</evidence>
<sequence length="101" mass="11816">MGQRISCRPRSPAALPIPLDPPFLKLPNQIVFLIMDQLDVYPESILSLSLSCKSLFFALERHVAKVKHLHWRERLAFMEKDFSDEYYHCTTCVKIHHFSSE</sequence>
<reference evidence="1 2" key="1">
    <citation type="journal article" date="2016" name="Genome Biol. Evol.">
        <title>Divergent and convergent evolution of fungal pathogenicity.</title>
        <authorList>
            <person name="Shang Y."/>
            <person name="Xiao G."/>
            <person name="Zheng P."/>
            <person name="Cen K."/>
            <person name="Zhan S."/>
            <person name="Wang C."/>
        </authorList>
    </citation>
    <scope>NUCLEOTIDE SEQUENCE [LARGE SCALE GENOMIC DNA]</scope>
    <source>
        <strain evidence="1 2">RCEF 2490</strain>
    </source>
</reference>
<organism evidence="1 2">
    <name type="scientific">Moelleriella libera RCEF 2490</name>
    <dbReference type="NCBI Taxonomy" id="1081109"/>
    <lineage>
        <taxon>Eukaryota</taxon>
        <taxon>Fungi</taxon>
        <taxon>Dikarya</taxon>
        <taxon>Ascomycota</taxon>
        <taxon>Pezizomycotina</taxon>
        <taxon>Sordariomycetes</taxon>
        <taxon>Hypocreomycetidae</taxon>
        <taxon>Hypocreales</taxon>
        <taxon>Clavicipitaceae</taxon>
        <taxon>Moelleriella</taxon>
    </lineage>
</organism>
<comment type="caution">
    <text evidence="1">The sequence shown here is derived from an EMBL/GenBank/DDBJ whole genome shotgun (WGS) entry which is preliminary data.</text>
</comment>
<proteinExistence type="predicted"/>
<gene>
    <name evidence="1" type="ORF">AAL_04370</name>
</gene>
<evidence type="ECO:0000313" key="1">
    <source>
        <dbReference type="EMBL" id="KZZ96074.1"/>
    </source>
</evidence>
<accession>A0A168C2U1</accession>
<dbReference type="Proteomes" id="UP000078544">
    <property type="component" value="Unassembled WGS sequence"/>
</dbReference>
<protein>
    <recommendedName>
        <fullName evidence="3">F-box domain-containing protein</fullName>
    </recommendedName>
</protein>
<keyword evidence="2" id="KW-1185">Reference proteome</keyword>